<keyword evidence="6 7" id="KW-0503">Monooxygenase</keyword>
<evidence type="ECO:0000256" key="1">
    <source>
        <dbReference type="ARBA" id="ARBA00010617"/>
    </source>
</evidence>
<keyword evidence="5 7" id="KW-0408">Iron</keyword>
<dbReference type="InterPro" id="IPR001128">
    <property type="entry name" value="Cyt_P450"/>
</dbReference>
<dbReference type="GO" id="GO:0005506">
    <property type="term" value="F:iron ion binding"/>
    <property type="evidence" value="ECO:0007669"/>
    <property type="project" value="InterPro"/>
</dbReference>
<evidence type="ECO:0000256" key="6">
    <source>
        <dbReference type="ARBA" id="ARBA00023033"/>
    </source>
</evidence>
<keyword evidence="2 7" id="KW-0349">Heme</keyword>
<dbReference type="PANTHER" id="PTHR24291:SF50">
    <property type="entry name" value="BIFUNCTIONAL ALBAFLAVENONE MONOOXYGENASE_TERPENE SYNTHASE"/>
    <property type="match status" value="1"/>
</dbReference>
<dbReference type="OrthoDB" id="226848at2157"/>
<dbReference type="PRINTS" id="PR00463">
    <property type="entry name" value="EP450I"/>
</dbReference>
<evidence type="ECO:0000313" key="9">
    <source>
        <dbReference type="Proteomes" id="UP000319894"/>
    </source>
</evidence>
<dbReference type="InParanoid" id="A0A554NAG1"/>
<evidence type="ECO:0000256" key="3">
    <source>
        <dbReference type="ARBA" id="ARBA00022723"/>
    </source>
</evidence>
<comment type="caution">
    <text evidence="8">The sequence shown here is derived from an EMBL/GenBank/DDBJ whole genome shotgun (WGS) entry which is preliminary data.</text>
</comment>
<dbReference type="Pfam" id="PF00067">
    <property type="entry name" value="p450"/>
    <property type="match status" value="1"/>
</dbReference>
<dbReference type="SUPFAM" id="SSF48264">
    <property type="entry name" value="Cytochrome P450"/>
    <property type="match status" value="1"/>
</dbReference>
<gene>
    <name evidence="8" type="ORF">DP107_09145</name>
</gene>
<dbReference type="InterPro" id="IPR002401">
    <property type="entry name" value="Cyt_P450_E_grp-I"/>
</dbReference>
<dbReference type="RefSeq" id="WP_144261848.1">
    <property type="nucleotide sequence ID" value="NZ_QMDX01000004.1"/>
</dbReference>
<organism evidence="8 9">
    <name type="scientific">Haloglomus irregulare</name>
    <dbReference type="NCBI Taxonomy" id="2234134"/>
    <lineage>
        <taxon>Archaea</taxon>
        <taxon>Methanobacteriati</taxon>
        <taxon>Methanobacteriota</taxon>
        <taxon>Stenosarchaea group</taxon>
        <taxon>Halobacteria</taxon>
        <taxon>Halobacteriales</taxon>
        <taxon>Natronomonadaceae</taxon>
        <taxon>Haloglomus</taxon>
    </lineage>
</organism>
<dbReference type="InterPro" id="IPR050196">
    <property type="entry name" value="Cytochrome_P450_Monoox"/>
</dbReference>
<reference evidence="8 9" key="1">
    <citation type="submission" date="2018-06" db="EMBL/GenBank/DDBJ databases">
        <title>Natronomonas sp. F16-60 a new haloarchaeon isolated from a solar saltern of Isla Cristina, Huelva, Spain.</title>
        <authorList>
            <person name="Duran-Viseras A."/>
            <person name="Sanchez-Porro C."/>
            <person name="Ventosa A."/>
        </authorList>
    </citation>
    <scope>NUCLEOTIDE SEQUENCE [LARGE SCALE GENOMIC DNA]</scope>
    <source>
        <strain evidence="8 9">F16-60</strain>
    </source>
</reference>
<comment type="similarity">
    <text evidence="1 7">Belongs to the cytochrome P450 family.</text>
</comment>
<dbReference type="Gene3D" id="1.10.630.10">
    <property type="entry name" value="Cytochrome P450"/>
    <property type="match status" value="1"/>
</dbReference>
<dbReference type="GO" id="GO:0016705">
    <property type="term" value="F:oxidoreductase activity, acting on paired donors, with incorporation or reduction of molecular oxygen"/>
    <property type="evidence" value="ECO:0007669"/>
    <property type="project" value="InterPro"/>
</dbReference>
<protein>
    <recommendedName>
        <fullName evidence="10">Cytochrome P450</fullName>
    </recommendedName>
</protein>
<keyword evidence="4 7" id="KW-0560">Oxidoreductase</keyword>
<accession>A0A554NAG1</accession>
<dbReference type="EMBL" id="QMDX01000004">
    <property type="protein sequence ID" value="TSD14397.1"/>
    <property type="molecule type" value="Genomic_DNA"/>
</dbReference>
<dbReference type="AlphaFoldDB" id="A0A554NAG1"/>
<dbReference type="PANTHER" id="PTHR24291">
    <property type="entry name" value="CYTOCHROME P450 FAMILY 4"/>
    <property type="match status" value="1"/>
</dbReference>
<sequence length="477" mass="52910">MYLVSHPDDLRYVLQSHPSEFRALDVPGSRDFMRVVRNSVVNLHEEDGWTRRIRLIGPEFNEQLVVPKTPEMVETTLATLAEFEGDDGGATRADPGAVPESVQVRAPDHDGVRLLPAMQRLTLRLLGVSLFGPDIRAQETEIIESVDGLRDLFKQRQTRLVASYVGRRLPDELHLPTFLQEGLGADPTIELGSRQDARIEAYVDQLVGAADAIIERRLRTPRAYDDALGTWLCRRDPVDGESLDPATLRQEVLGLLIAGHATVTAGMTWACYLLAARPEVQERIRAEARETELLAPHGEAACAVALGEEPATEDGESFIDALPYTRRVWQETIRLYPPLPVFGRTADTDTTVGGETLAEGTHVLISPYVTHRDPEFWDDPGTFDPSRFEPEAVAGRHELAYLPFSKGRHACLGETIATTEAVAALAALCSTYRVEFARPHDVAPDEFDPHEAPHVELDSAINLQPDRDLCVRFTPLE</sequence>
<keyword evidence="9" id="KW-1185">Reference proteome</keyword>
<proteinExistence type="inferred from homology"/>
<evidence type="ECO:0000256" key="2">
    <source>
        <dbReference type="ARBA" id="ARBA00022617"/>
    </source>
</evidence>
<evidence type="ECO:0000256" key="7">
    <source>
        <dbReference type="RuleBase" id="RU000461"/>
    </source>
</evidence>
<evidence type="ECO:0000256" key="5">
    <source>
        <dbReference type="ARBA" id="ARBA00023004"/>
    </source>
</evidence>
<dbReference type="PRINTS" id="PR00385">
    <property type="entry name" value="P450"/>
</dbReference>
<name>A0A554NAG1_9EURY</name>
<evidence type="ECO:0000256" key="4">
    <source>
        <dbReference type="ARBA" id="ARBA00023002"/>
    </source>
</evidence>
<dbReference type="InterPro" id="IPR017972">
    <property type="entry name" value="Cyt_P450_CS"/>
</dbReference>
<dbReference type="GO" id="GO:0020037">
    <property type="term" value="F:heme binding"/>
    <property type="evidence" value="ECO:0007669"/>
    <property type="project" value="InterPro"/>
</dbReference>
<dbReference type="Proteomes" id="UP000319894">
    <property type="component" value="Unassembled WGS sequence"/>
</dbReference>
<dbReference type="InterPro" id="IPR036396">
    <property type="entry name" value="Cyt_P450_sf"/>
</dbReference>
<evidence type="ECO:0008006" key="10">
    <source>
        <dbReference type="Google" id="ProtNLM"/>
    </source>
</evidence>
<evidence type="ECO:0000313" key="8">
    <source>
        <dbReference type="EMBL" id="TSD14397.1"/>
    </source>
</evidence>
<keyword evidence="3 7" id="KW-0479">Metal-binding</keyword>
<dbReference type="PROSITE" id="PS00086">
    <property type="entry name" value="CYTOCHROME_P450"/>
    <property type="match status" value="1"/>
</dbReference>
<dbReference type="GO" id="GO:0004497">
    <property type="term" value="F:monooxygenase activity"/>
    <property type="evidence" value="ECO:0007669"/>
    <property type="project" value="UniProtKB-KW"/>
</dbReference>